<keyword evidence="7" id="KW-0998">Cell outer membrane</keyword>
<evidence type="ECO:0000256" key="4">
    <source>
        <dbReference type="ARBA" id="ARBA00022692"/>
    </source>
</evidence>
<protein>
    <submittedName>
        <fullName evidence="9">Outer membrane protein transport protein (OMPP1/FadL/TodX)</fullName>
    </submittedName>
</protein>
<dbReference type="Gene3D" id="2.40.160.60">
    <property type="entry name" value="Outer membrane protein transport protein (OMPP1/FadL/TodX)"/>
    <property type="match status" value="1"/>
</dbReference>
<organism evidence="9 10">
    <name type="scientific">Anatilimnocola aggregata</name>
    <dbReference type="NCBI Taxonomy" id="2528021"/>
    <lineage>
        <taxon>Bacteria</taxon>
        <taxon>Pseudomonadati</taxon>
        <taxon>Planctomycetota</taxon>
        <taxon>Planctomycetia</taxon>
        <taxon>Pirellulales</taxon>
        <taxon>Pirellulaceae</taxon>
        <taxon>Anatilimnocola</taxon>
    </lineage>
</organism>
<dbReference type="PANTHER" id="PTHR35093">
    <property type="entry name" value="OUTER MEMBRANE PROTEIN NMB0088-RELATED"/>
    <property type="match status" value="1"/>
</dbReference>
<dbReference type="PANTHER" id="PTHR35093:SF8">
    <property type="entry name" value="OUTER MEMBRANE PROTEIN NMB0088-RELATED"/>
    <property type="match status" value="1"/>
</dbReference>
<dbReference type="InterPro" id="IPR005017">
    <property type="entry name" value="OMPP1/FadL/TodX"/>
</dbReference>
<dbReference type="AlphaFoldDB" id="A0A517YF61"/>
<dbReference type="EMBL" id="CP036274">
    <property type="protein sequence ID" value="QDU28873.1"/>
    <property type="molecule type" value="Genomic_DNA"/>
</dbReference>
<dbReference type="RefSeq" id="WP_145091868.1">
    <property type="nucleotide sequence ID" value="NZ_CP036274.1"/>
</dbReference>
<keyword evidence="5 8" id="KW-0732">Signal</keyword>
<dbReference type="SUPFAM" id="SSF56935">
    <property type="entry name" value="Porins"/>
    <property type="match status" value="1"/>
</dbReference>
<keyword evidence="4" id="KW-0812">Transmembrane</keyword>
<evidence type="ECO:0000256" key="3">
    <source>
        <dbReference type="ARBA" id="ARBA00022452"/>
    </source>
</evidence>
<accession>A0A517YF61</accession>
<name>A0A517YF61_9BACT</name>
<reference evidence="9 10" key="1">
    <citation type="submission" date="2019-02" db="EMBL/GenBank/DDBJ databases">
        <title>Deep-cultivation of Planctomycetes and their phenomic and genomic characterization uncovers novel biology.</title>
        <authorList>
            <person name="Wiegand S."/>
            <person name="Jogler M."/>
            <person name="Boedeker C."/>
            <person name="Pinto D."/>
            <person name="Vollmers J."/>
            <person name="Rivas-Marin E."/>
            <person name="Kohn T."/>
            <person name="Peeters S.H."/>
            <person name="Heuer A."/>
            <person name="Rast P."/>
            <person name="Oberbeckmann S."/>
            <person name="Bunk B."/>
            <person name="Jeske O."/>
            <person name="Meyerdierks A."/>
            <person name="Storesund J.E."/>
            <person name="Kallscheuer N."/>
            <person name="Luecker S."/>
            <person name="Lage O.M."/>
            <person name="Pohl T."/>
            <person name="Merkel B.J."/>
            <person name="Hornburger P."/>
            <person name="Mueller R.-W."/>
            <person name="Bruemmer F."/>
            <person name="Labrenz M."/>
            <person name="Spormann A.M."/>
            <person name="Op den Camp H."/>
            <person name="Overmann J."/>
            <person name="Amann R."/>
            <person name="Jetten M.S.M."/>
            <person name="Mascher T."/>
            <person name="Medema M.H."/>
            <person name="Devos D.P."/>
            <person name="Kaster A.-K."/>
            <person name="Ovreas L."/>
            <person name="Rohde M."/>
            <person name="Galperin M.Y."/>
            <person name="Jogler C."/>
        </authorList>
    </citation>
    <scope>NUCLEOTIDE SEQUENCE [LARGE SCALE GENOMIC DNA]</scope>
    <source>
        <strain evidence="9 10">ETA_A8</strain>
    </source>
</reference>
<evidence type="ECO:0000256" key="7">
    <source>
        <dbReference type="ARBA" id="ARBA00023237"/>
    </source>
</evidence>
<evidence type="ECO:0000313" key="10">
    <source>
        <dbReference type="Proteomes" id="UP000315017"/>
    </source>
</evidence>
<comment type="subcellular location">
    <subcellularLocation>
        <location evidence="1">Cell outer membrane</location>
        <topology evidence="1">Multi-pass membrane protein</topology>
    </subcellularLocation>
</comment>
<keyword evidence="3" id="KW-1134">Transmembrane beta strand</keyword>
<gene>
    <name evidence="9" type="ORF">ETAA8_39790</name>
</gene>
<keyword evidence="6" id="KW-0472">Membrane</keyword>
<sequence length="423" mass="44093" precursor="true">MKTSAFVAILLCVGVTATASGQSFGVELHNTLMPASGAMGGVSIARPQDLTSALNGNPATLSQFKGTQFLFGGAWAEPTFNLTQTSDIPVAGPDPLIEPFSAKSTAPGTPAANIGVTQDLSELGLPGTFGLGFVSSAGGMVDFRQVPESHGTNSGIVVFNMPAVIGIDLTDRLSVGASLGLGIAFFDGPFVGASGMTPDYALRGTVGANYLLNETTFLGAYYQTEQSFQFDNAVLLNPGPGQTPFNVRMDLPQNVAFGIANNGLMGGCLLVGIDVIYKLYDEAALFDAVYDNQWVVQVGTQYTSGQYRLRAGYVWAQNPIDNTPGPNIGGVVQPGDLAAVRYTQGLLAVTSQHRISAGVGKVDALPGIDLDVMAGGMFRDSEQLGNFTTTSIASYWIGVGLTWKFGTGACGAMQMPDACYAQE</sequence>
<evidence type="ECO:0000313" key="9">
    <source>
        <dbReference type="EMBL" id="QDU28873.1"/>
    </source>
</evidence>
<evidence type="ECO:0000256" key="5">
    <source>
        <dbReference type="ARBA" id="ARBA00022729"/>
    </source>
</evidence>
<evidence type="ECO:0000256" key="1">
    <source>
        <dbReference type="ARBA" id="ARBA00004571"/>
    </source>
</evidence>
<comment type="similarity">
    <text evidence="2">Belongs to the OmpP1/FadL family.</text>
</comment>
<evidence type="ECO:0000256" key="8">
    <source>
        <dbReference type="SAM" id="SignalP"/>
    </source>
</evidence>
<feature type="chain" id="PRO_5021952261" evidence="8">
    <location>
        <begin position="20"/>
        <end position="423"/>
    </location>
</feature>
<evidence type="ECO:0000256" key="6">
    <source>
        <dbReference type="ARBA" id="ARBA00023136"/>
    </source>
</evidence>
<dbReference type="OrthoDB" id="247139at2"/>
<dbReference type="GO" id="GO:0009279">
    <property type="term" value="C:cell outer membrane"/>
    <property type="evidence" value="ECO:0007669"/>
    <property type="project" value="UniProtKB-SubCell"/>
</dbReference>
<keyword evidence="10" id="KW-1185">Reference proteome</keyword>
<dbReference type="Proteomes" id="UP000315017">
    <property type="component" value="Chromosome"/>
</dbReference>
<dbReference type="GO" id="GO:0015483">
    <property type="term" value="F:long-chain fatty acid transporting porin activity"/>
    <property type="evidence" value="ECO:0007669"/>
    <property type="project" value="TreeGrafter"/>
</dbReference>
<dbReference type="KEGG" id="aagg:ETAA8_39790"/>
<proteinExistence type="inferred from homology"/>
<feature type="signal peptide" evidence="8">
    <location>
        <begin position="1"/>
        <end position="19"/>
    </location>
</feature>
<evidence type="ECO:0000256" key="2">
    <source>
        <dbReference type="ARBA" id="ARBA00008163"/>
    </source>
</evidence>